<keyword evidence="1" id="KW-0732">Signal</keyword>
<evidence type="ECO:0000313" key="2">
    <source>
        <dbReference type="EMBL" id="NKI18068.1"/>
    </source>
</evidence>
<gene>
    <name evidence="2" type="ORF">HCU74_11700</name>
</gene>
<evidence type="ECO:0000256" key="1">
    <source>
        <dbReference type="SAM" id="SignalP"/>
    </source>
</evidence>
<protein>
    <recommendedName>
        <fullName evidence="4">Lysozyme inhibitor LprI N-terminal domain-containing protein</fullName>
    </recommendedName>
</protein>
<accession>A0ABX1GHQ9</accession>
<feature type="signal peptide" evidence="1">
    <location>
        <begin position="1"/>
        <end position="19"/>
    </location>
</feature>
<dbReference type="EMBL" id="JAAWWK010000004">
    <property type="protein sequence ID" value="NKI18068.1"/>
    <property type="molecule type" value="Genomic_DNA"/>
</dbReference>
<evidence type="ECO:0008006" key="4">
    <source>
        <dbReference type="Google" id="ProtNLM"/>
    </source>
</evidence>
<keyword evidence="3" id="KW-1185">Reference proteome</keyword>
<evidence type="ECO:0000313" key="3">
    <source>
        <dbReference type="Proteomes" id="UP000765845"/>
    </source>
</evidence>
<dbReference type="RefSeq" id="WP_168450600.1">
    <property type="nucleotide sequence ID" value="NZ_JAAWWK010000004.1"/>
</dbReference>
<sequence length="84" mass="9962">MKRYWFLVVVLLSAAEVQAADWPECESAKREAVRLQQALRDGRKLRGYSSGAAMKKARRSRDEWLRKNCRSYTRRLRDVERSLM</sequence>
<name>A0ABX1GHQ9_9GAMM</name>
<comment type="caution">
    <text evidence="2">The sequence shown here is derived from an EMBL/GenBank/DDBJ whole genome shotgun (WGS) entry which is preliminary data.</text>
</comment>
<proteinExistence type="predicted"/>
<dbReference type="Proteomes" id="UP000765845">
    <property type="component" value="Unassembled WGS sequence"/>
</dbReference>
<reference evidence="2 3" key="1">
    <citation type="submission" date="2020-04" db="EMBL/GenBank/DDBJ databases">
        <authorList>
            <person name="Yoon J."/>
        </authorList>
    </citation>
    <scope>NUCLEOTIDE SEQUENCE [LARGE SCALE GENOMIC DNA]</scope>
    <source>
        <strain evidence="2 3">KMU-166</strain>
    </source>
</reference>
<organism evidence="2 3">
    <name type="scientific">Spongiibacter thalassae</name>
    <dbReference type="NCBI Taxonomy" id="2721624"/>
    <lineage>
        <taxon>Bacteria</taxon>
        <taxon>Pseudomonadati</taxon>
        <taxon>Pseudomonadota</taxon>
        <taxon>Gammaproteobacteria</taxon>
        <taxon>Cellvibrionales</taxon>
        <taxon>Spongiibacteraceae</taxon>
        <taxon>Spongiibacter</taxon>
    </lineage>
</organism>
<feature type="chain" id="PRO_5046285140" description="Lysozyme inhibitor LprI N-terminal domain-containing protein" evidence="1">
    <location>
        <begin position="20"/>
        <end position="84"/>
    </location>
</feature>